<dbReference type="GO" id="GO:0005975">
    <property type="term" value="P:carbohydrate metabolic process"/>
    <property type="evidence" value="ECO:0007669"/>
    <property type="project" value="InterPro"/>
</dbReference>
<dbReference type="Pfam" id="PF01522">
    <property type="entry name" value="Polysacc_deac_1"/>
    <property type="match status" value="1"/>
</dbReference>
<comment type="caution">
    <text evidence="9">The sequence shown here is derived from an EMBL/GenBank/DDBJ whole genome shotgun (WGS) entry which is preliminary data.</text>
</comment>
<dbReference type="InterPro" id="IPR011330">
    <property type="entry name" value="Glyco_hydro/deAcase_b/a-brl"/>
</dbReference>
<dbReference type="Gene3D" id="3.20.20.370">
    <property type="entry name" value="Glycoside hydrolase/deacetylase"/>
    <property type="match status" value="1"/>
</dbReference>
<keyword evidence="4 9" id="KW-0378">Hydrolase</keyword>
<sequence length="254" mass="27518">MLAETFITAALFATSALAAPAPNPVQLMSRAPQPGVVIRQCAQPGMLALAYDDGPGQYTSRLVDILDAAGAKATFFMTGTLYGCIYNQAAAIKKAFASGHQLASHTWSHGHMNSFSAAQVASEMTKVETAFANLVGKKPRYMRPPFLETGNQVLPVLKSMGYKVITDDVDSGDWNRQTPAQSEAKFMQAGARGNGHIPLMHEVYQSTVEQLTPWLINWAKQNNLRLVTVAECLGDKNGMYQPQSFPVHQGPLSC</sequence>
<comment type="cofactor">
    <cofactor evidence="1">
        <name>Co(2+)</name>
        <dbReference type="ChEBI" id="CHEBI:48828"/>
    </cofactor>
</comment>
<evidence type="ECO:0000256" key="4">
    <source>
        <dbReference type="ARBA" id="ARBA00022801"/>
    </source>
</evidence>
<dbReference type="Proteomes" id="UP001285908">
    <property type="component" value="Unassembled WGS sequence"/>
</dbReference>
<dbReference type="GeneID" id="87874043"/>
<keyword evidence="3 7" id="KW-0732">Signal</keyword>
<evidence type="ECO:0000256" key="5">
    <source>
        <dbReference type="ARBA" id="ARBA00023277"/>
    </source>
</evidence>
<dbReference type="SUPFAM" id="SSF88713">
    <property type="entry name" value="Glycoside hydrolase/deacetylase"/>
    <property type="match status" value="1"/>
</dbReference>
<dbReference type="EMBL" id="JAULSX010000010">
    <property type="protein sequence ID" value="KAK3485393.1"/>
    <property type="molecule type" value="Genomic_DNA"/>
</dbReference>
<protein>
    <submittedName>
        <fullName evidence="9">Glycoside hydrolase/deacetylase</fullName>
    </submittedName>
</protein>
<dbReference type="GO" id="GO:0016810">
    <property type="term" value="F:hydrolase activity, acting on carbon-nitrogen (but not peptide) bonds"/>
    <property type="evidence" value="ECO:0007669"/>
    <property type="project" value="InterPro"/>
</dbReference>
<keyword evidence="2" id="KW-0479">Metal-binding</keyword>
<organism evidence="9 10">
    <name type="scientific">Neurospora hispaniola</name>
    <dbReference type="NCBI Taxonomy" id="588809"/>
    <lineage>
        <taxon>Eukaryota</taxon>
        <taxon>Fungi</taxon>
        <taxon>Dikarya</taxon>
        <taxon>Ascomycota</taxon>
        <taxon>Pezizomycotina</taxon>
        <taxon>Sordariomycetes</taxon>
        <taxon>Sordariomycetidae</taxon>
        <taxon>Sordariales</taxon>
        <taxon>Sordariaceae</taxon>
        <taxon>Neurospora</taxon>
    </lineage>
</organism>
<evidence type="ECO:0000256" key="1">
    <source>
        <dbReference type="ARBA" id="ARBA00001941"/>
    </source>
</evidence>
<feature type="domain" description="NodB homology" evidence="8">
    <location>
        <begin position="45"/>
        <end position="227"/>
    </location>
</feature>
<keyword evidence="6" id="KW-0170">Cobalt</keyword>
<gene>
    <name evidence="9" type="ORF">B0T23DRAFT_367431</name>
</gene>
<dbReference type="InterPro" id="IPR002509">
    <property type="entry name" value="NODB_dom"/>
</dbReference>
<dbReference type="PANTHER" id="PTHR46471:SF9">
    <property type="entry name" value="CHITIN DEACETYLASE"/>
    <property type="match status" value="1"/>
</dbReference>
<evidence type="ECO:0000256" key="2">
    <source>
        <dbReference type="ARBA" id="ARBA00022723"/>
    </source>
</evidence>
<dbReference type="PANTHER" id="PTHR46471">
    <property type="entry name" value="CHITIN DEACETYLASE"/>
    <property type="match status" value="1"/>
</dbReference>
<dbReference type="AlphaFoldDB" id="A0AAJ0HYQ7"/>
<reference evidence="9 10" key="1">
    <citation type="journal article" date="2023" name="Mol. Phylogenet. Evol.">
        <title>Genome-scale phylogeny and comparative genomics of the fungal order Sordariales.</title>
        <authorList>
            <person name="Hensen N."/>
            <person name="Bonometti L."/>
            <person name="Westerberg I."/>
            <person name="Brannstrom I.O."/>
            <person name="Guillou S."/>
            <person name="Cros-Aarteil S."/>
            <person name="Calhoun S."/>
            <person name="Haridas S."/>
            <person name="Kuo A."/>
            <person name="Mondo S."/>
            <person name="Pangilinan J."/>
            <person name="Riley R."/>
            <person name="LaButti K."/>
            <person name="Andreopoulos B."/>
            <person name="Lipzen A."/>
            <person name="Chen C."/>
            <person name="Yan M."/>
            <person name="Daum C."/>
            <person name="Ng V."/>
            <person name="Clum A."/>
            <person name="Steindorff A."/>
            <person name="Ohm R.A."/>
            <person name="Martin F."/>
            <person name="Silar P."/>
            <person name="Natvig D.O."/>
            <person name="Lalanne C."/>
            <person name="Gautier V."/>
            <person name="Ament-Velasquez S.L."/>
            <person name="Kruys A."/>
            <person name="Hutchinson M.I."/>
            <person name="Powell A.J."/>
            <person name="Barry K."/>
            <person name="Miller A.N."/>
            <person name="Grigoriev I.V."/>
            <person name="Debuchy R."/>
            <person name="Gladieux P."/>
            <person name="Hiltunen Thoren M."/>
            <person name="Johannesson H."/>
        </authorList>
    </citation>
    <scope>NUCLEOTIDE SEQUENCE [LARGE SCALE GENOMIC DNA]</scope>
    <source>
        <strain evidence="9 10">FGSC 10403</strain>
    </source>
</reference>
<evidence type="ECO:0000313" key="9">
    <source>
        <dbReference type="EMBL" id="KAK3485393.1"/>
    </source>
</evidence>
<keyword evidence="10" id="KW-1185">Reference proteome</keyword>
<keyword evidence="5" id="KW-0119">Carbohydrate metabolism</keyword>
<accession>A0AAJ0HYQ7</accession>
<evidence type="ECO:0000256" key="7">
    <source>
        <dbReference type="SAM" id="SignalP"/>
    </source>
</evidence>
<feature type="chain" id="PRO_5042587260" evidence="7">
    <location>
        <begin position="19"/>
        <end position="254"/>
    </location>
</feature>
<evidence type="ECO:0000256" key="6">
    <source>
        <dbReference type="ARBA" id="ARBA00023285"/>
    </source>
</evidence>
<dbReference type="RefSeq" id="XP_062688297.1">
    <property type="nucleotide sequence ID" value="XM_062836421.1"/>
</dbReference>
<dbReference type="PROSITE" id="PS51677">
    <property type="entry name" value="NODB"/>
    <property type="match status" value="1"/>
</dbReference>
<evidence type="ECO:0000259" key="8">
    <source>
        <dbReference type="PROSITE" id="PS51677"/>
    </source>
</evidence>
<dbReference type="CDD" id="cd10951">
    <property type="entry name" value="CE4_ClCDA_like"/>
    <property type="match status" value="1"/>
</dbReference>
<evidence type="ECO:0000313" key="10">
    <source>
        <dbReference type="Proteomes" id="UP001285908"/>
    </source>
</evidence>
<proteinExistence type="predicted"/>
<feature type="signal peptide" evidence="7">
    <location>
        <begin position="1"/>
        <end position="18"/>
    </location>
</feature>
<evidence type="ECO:0000256" key="3">
    <source>
        <dbReference type="ARBA" id="ARBA00022729"/>
    </source>
</evidence>
<dbReference type="GO" id="GO:0046872">
    <property type="term" value="F:metal ion binding"/>
    <property type="evidence" value="ECO:0007669"/>
    <property type="project" value="UniProtKB-KW"/>
</dbReference>
<name>A0AAJ0HYQ7_9PEZI</name>